<dbReference type="PANTHER" id="PTHR10937:SF8">
    <property type="entry name" value="AMINOTRANSFERASE-RELATED"/>
    <property type="match status" value="1"/>
</dbReference>
<accession>A0A5R9IK61</accession>
<dbReference type="RefSeq" id="WP_138320897.1">
    <property type="nucleotide sequence ID" value="NZ_VCBC01000015.1"/>
</dbReference>
<dbReference type="InterPro" id="IPR046348">
    <property type="entry name" value="SIS_dom_sf"/>
</dbReference>
<sequence length="332" mass="35491">MMSTLMEKEARQAPQVVAEQLKLNADIAAKIGDKLNQIDPKMVMIIGRGSSDHAGVFGKYLFEIEVGVPTFAAAPSVASVYGKTLKLDKALAIVISQSGRSPDILSQAQMAKDAGAYTIALVNDESSPLAQLVDDVLPLKAGPENSVAATKSYLATLSALLQLAANWGKNEELINALQTLPAGLQKAIDSDVQLSAQSLADTRNLVVLGRGLGFAVSKEIALKLKEVCSIHAEAFSSAEFLHGPVTLVAQQLTIIDCHVNDESASAHKEQVVEVTSRGADMIHLDQVVNDIHPRLAPLLVLQRFYLDVEKVALAKGFNPDEPQGLKKVTRTL</sequence>
<name>A0A5R9IK61_9GAMM</name>
<dbReference type="Pfam" id="PF01380">
    <property type="entry name" value="SIS"/>
    <property type="match status" value="2"/>
</dbReference>
<dbReference type="NCBIfam" id="NF046059">
    <property type="entry name" value="NagB_SO3506"/>
    <property type="match status" value="1"/>
</dbReference>
<evidence type="ECO:0000259" key="2">
    <source>
        <dbReference type="PROSITE" id="PS51464"/>
    </source>
</evidence>
<feature type="domain" description="SIS" evidence="2">
    <location>
        <begin position="31"/>
        <end position="179"/>
    </location>
</feature>
<dbReference type="InterPro" id="IPR035490">
    <property type="entry name" value="GlmS/FrlB_SIS"/>
</dbReference>
<dbReference type="GO" id="GO:0097367">
    <property type="term" value="F:carbohydrate derivative binding"/>
    <property type="evidence" value="ECO:0007669"/>
    <property type="project" value="InterPro"/>
</dbReference>
<dbReference type="PROSITE" id="PS51464">
    <property type="entry name" value="SIS"/>
    <property type="match status" value="2"/>
</dbReference>
<dbReference type="SUPFAM" id="SSF53697">
    <property type="entry name" value="SIS domain"/>
    <property type="match status" value="1"/>
</dbReference>
<evidence type="ECO:0000313" key="4">
    <source>
        <dbReference type="Proteomes" id="UP000307790"/>
    </source>
</evidence>
<comment type="caution">
    <text evidence="3">The sequence shown here is derived from an EMBL/GenBank/DDBJ whole genome shotgun (WGS) entry which is preliminary data.</text>
</comment>
<organism evidence="3 4">
    <name type="scientific">Thalassotalea litorea</name>
    <dbReference type="NCBI Taxonomy" id="2020715"/>
    <lineage>
        <taxon>Bacteria</taxon>
        <taxon>Pseudomonadati</taxon>
        <taxon>Pseudomonadota</taxon>
        <taxon>Gammaproteobacteria</taxon>
        <taxon>Alteromonadales</taxon>
        <taxon>Colwelliaceae</taxon>
        <taxon>Thalassotalea</taxon>
    </lineage>
</organism>
<dbReference type="Gene3D" id="3.40.50.10490">
    <property type="entry name" value="Glucose-6-phosphate isomerase like protein, domain 1"/>
    <property type="match status" value="2"/>
</dbReference>
<dbReference type="InterPro" id="IPR001347">
    <property type="entry name" value="SIS_dom"/>
</dbReference>
<gene>
    <name evidence="3" type="ORF">FE810_14020</name>
</gene>
<dbReference type="AlphaFoldDB" id="A0A5R9IK61"/>
<keyword evidence="4" id="KW-1185">Reference proteome</keyword>
<dbReference type="OrthoDB" id="9761808at2"/>
<protein>
    <submittedName>
        <fullName evidence="3">SIS domain-containing protein</fullName>
    </submittedName>
</protein>
<evidence type="ECO:0000256" key="1">
    <source>
        <dbReference type="ARBA" id="ARBA00022737"/>
    </source>
</evidence>
<dbReference type="InterPro" id="IPR035466">
    <property type="entry name" value="GlmS/AgaS_SIS"/>
</dbReference>
<dbReference type="PANTHER" id="PTHR10937">
    <property type="entry name" value="GLUCOSAMINE--FRUCTOSE-6-PHOSPHATE AMINOTRANSFERASE, ISOMERIZING"/>
    <property type="match status" value="1"/>
</dbReference>
<reference evidence="3 4" key="1">
    <citation type="submission" date="2019-05" db="EMBL/GenBank/DDBJ databases">
        <title>Genome sequences of Thalassotalea litorea 1K03283.</title>
        <authorList>
            <person name="Zhang D."/>
        </authorList>
    </citation>
    <scope>NUCLEOTIDE SEQUENCE [LARGE SCALE GENOMIC DNA]</scope>
    <source>
        <strain evidence="3 4">MCCC 1K03283</strain>
    </source>
</reference>
<dbReference type="Proteomes" id="UP000307790">
    <property type="component" value="Unassembled WGS sequence"/>
</dbReference>
<keyword evidence="1" id="KW-0677">Repeat</keyword>
<dbReference type="GO" id="GO:1901135">
    <property type="term" value="P:carbohydrate derivative metabolic process"/>
    <property type="evidence" value="ECO:0007669"/>
    <property type="project" value="InterPro"/>
</dbReference>
<dbReference type="CDD" id="cd05009">
    <property type="entry name" value="SIS_GlmS_GlmD_2"/>
    <property type="match status" value="1"/>
</dbReference>
<dbReference type="EMBL" id="VCBC01000015">
    <property type="protein sequence ID" value="TLU61702.1"/>
    <property type="molecule type" value="Genomic_DNA"/>
</dbReference>
<dbReference type="CDD" id="cd05008">
    <property type="entry name" value="SIS_GlmS_GlmD_1"/>
    <property type="match status" value="1"/>
</dbReference>
<proteinExistence type="predicted"/>
<evidence type="ECO:0000313" key="3">
    <source>
        <dbReference type="EMBL" id="TLU61702.1"/>
    </source>
</evidence>
<feature type="domain" description="SIS" evidence="2">
    <location>
        <begin position="195"/>
        <end position="322"/>
    </location>
</feature>